<dbReference type="SUPFAM" id="SSF89623">
    <property type="entry name" value="Ribose/Galactose isomerase RpiB/AlsB"/>
    <property type="match status" value="1"/>
</dbReference>
<sequence length="178" mass="20111">MEKKINEEEKEATLEDIVKNDYQGATIVELNIPTKKIGVASDHRGYNLKQKLTKYLIKKGYTVIDYGCDDKNSHDYPEFGFKLGEAIRDGKVEKGIAICGSGIGISIACNKVKGVRCAKVDNIKEVKYTRLDNDANAIALSGDMPVYRAKDILDVFLKTNFSNEERHQRRIDMLNNYD</sequence>
<evidence type="ECO:0000256" key="1">
    <source>
        <dbReference type="ARBA" id="ARBA00008754"/>
    </source>
</evidence>
<reference evidence="2" key="2">
    <citation type="journal article" date="2021" name="PeerJ">
        <title>Extensive microbial diversity within the chicken gut microbiome revealed by metagenomics and culture.</title>
        <authorList>
            <person name="Gilroy R."/>
            <person name="Ravi A."/>
            <person name="Getino M."/>
            <person name="Pursley I."/>
            <person name="Horton D.L."/>
            <person name="Alikhan N.F."/>
            <person name="Baker D."/>
            <person name="Gharbi K."/>
            <person name="Hall N."/>
            <person name="Watson M."/>
            <person name="Adriaenssens E.M."/>
            <person name="Foster-Nyarko E."/>
            <person name="Jarju S."/>
            <person name="Secka A."/>
            <person name="Antonio M."/>
            <person name="Oren A."/>
            <person name="Chaudhuri R.R."/>
            <person name="La Ragione R."/>
            <person name="Hildebrand F."/>
            <person name="Pallen M.J."/>
        </authorList>
    </citation>
    <scope>NUCLEOTIDE SEQUENCE</scope>
    <source>
        <strain evidence="2">CHK147-3167</strain>
    </source>
</reference>
<comment type="caution">
    <text evidence="2">The sequence shown here is derived from an EMBL/GenBank/DDBJ whole genome shotgun (WGS) entry which is preliminary data.</text>
</comment>
<dbReference type="PANTHER" id="PTHR30345">
    <property type="entry name" value="RIBOSE-5-PHOSPHATE ISOMERASE B"/>
    <property type="match status" value="1"/>
</dbReference>
<dbReference type="Pfam" id="PF02502">
    <property type="entry name" value="LacAB_rpiB"/>
    <property type="match status" value="1"/>
</dbReference>
<dbReference type="NCBIfam" id="TIGR00689">
    <property type="entry name" value="rpiB_lacA_lacB"/>
    <property type="match status" value="1"/>
</dbReference>
<dbReference type="Gene3D" id="3.40.1400.10">
    <property type="entry name" value="Sugar-phosphate isomerase, RpiB/LacA/LacB"/>
    <property type="match status" value="1"/>
</dbReference>
<accession>A0A9D0ZU44</accession>
<proteinExistence type="inferred from homology"/>
<dbReference type="NCBIfam" id="NF004051">
    <property type="entry name" value="PRK05571.1"/>
    <property type="match status" value="1"/>
</dbReference>
<dbReference type="InterPro" id="IPR036569">
    <property type="entry name" value="RpiB_LacA_LacB_sf"/>
</dbReference>
<dbReference type="PANTHER" id="PTHR30345:SF0">
    <property type="entry name" value="DNA DAMAGE-REPAIR_TOLERATION PROTEIN DRT102"/>
    <property type="match status" value="1"/>
</dbReference>
<dbReference type="AlphaFoldDB" id="A0A9D0ZU44"/>
<organism evidence="2 3">
    <name type="scientific">Candidatus Coprosoma intestinipullorum</name>
    <dbReference type="NCBI Taxonomy" id="2840752"/>
    <lineage>
        <taxon>Bacteria</taxon>
        <taxon>Bacillati</taxon>
        <taxon>Bacillota</taxon>
        <taxon>Bacillota incertae sedis</taxon>
        <taxon>Candidatus Coprosoma</taxon>
    </lineage>
</organism>
<comment type="similarity">
    <text evidence="1">Belongs to the LacAB/RpiB family.</text>
</comment>
<dbReference type="EMBL" id="DVFV01000137">
    <property type="protein sequence ID" value="HIQ91542.1"/>
    <property type="molecule type" value="Genomic_DNA"/>
</dbReference>
<evidence type="ECO:0000313" key="2">
    <source>
        <dbReference type="EMBL" id="HIQ91542.1"/>
    </source>
</evidence>
<dbReference type="InterPro" id="IPR003500">
    <property type="entry name" value="RpiB_LacA_LacB"/>
</dbReference>
<gene>
    <name evidence="2" type="ORF">IAB27_08035</name>
</gene>
<reference evidence="2" key="1">
    <citation type="submission" date="2020-10" db="EMBL/GenBank/DDBJ databases">
        <authorList>
            <person name="Gilroy R."/>
        </authorList>
    </citation>
    <scope>NUCLEOTIDE SEQUENCE</scope>
    <source>
        <strain evidence="2">CHK147-3167</strain>
    </source>
</reference>
<keyword evidence="2" id="KW-0413">Isomerase</keyword>
<dbReference type="Proteomes" id="UP000886786">
    <property type="component" value="Unassembled WGS sequence"/>
</dbReference>
<name>A0A9D0ZU44_9FIRM</name>
<evidence type="ECO:0000313" key="3">
    <source>
        <dbReference type="Proteomes" id="UP000886786"/>
    </source>
</evidence>
<protein>
    <submittedName>
        <fullName evidence="2">RpiB/LacA/LacB family sugar-phosphate isomerase</fullName>
    </submittedName>
</protein>
<dbReference type="GO" id="GO:0016861">
    <property type="term" value="F:intramolecular oxidoreductase activity, interconverting aldoses and ketoses"/>
    <property type="evidence" value="ECO:0007669"/>
    <property type="project" value="UniProtKB-ARBA"/>
</dbReference>
<dbReference type="GO" id="GO:0005975">
    <property type="term" value="P:carbohydrate metabolic process"/>
    <property type="evidence" value="ECO:0007669"/>
    <property type="project" value="InterPro"/>
</dbReference>